<organism evidence="1 2">
    <name type="scientific">Rhynchosporium secalis</name>
    <name type="common">Barley scald fungus</name>
    <dbReference type="NCBI Taxonomy" id="38038"/>
    <lineage>
        <taxon>Eukaryota</taxon>
        <taxon>Fungi</taxon>
        <taxon>Dikarya</taxon>
        <taxon>Ascomycota</taxon>
        <taxon>Pezizomycotina</taxon>
        <taxon>Leotiomycetes</taxon>
        <taxon>Helotiales</taxon>
        <taxon>Ploettnerulaceae</taxon>
        <taxon>Rhynchosporium</taxon>
    </lineage>
</organism>
<dbReference type="SUPFAM" id="SSF75304">
    <property type="entry name" value="Amidase signature (AS) enzymes"/>
    <property type="match status" value="1"/>
</dbReference>
<dbReference type="AlphaFoldDB" id="A0A1E1MG12"/>
<protein>
    <submittedName>
        <fullName evidence="1">Uncharacterized protein</fullName>
    </submittedName>
</protein>
<dbReference type="EMBL" id="FJVC01000317">
    <property type="protein sequence ID" value="CZT47977.1"/>
    <property type="molecule type" value="Genomic_DNA"/>
</dbReference>
<dbReference type="InterPro" id="IPR036928">
    <property type="entry name" value="AS_sf"/>
</dbReference>
<proteinExistence type="predicted"/>
<dbReference type="Gene3D" id="3.90.1300.10">
    <property type="entry name" value="Amidase signature (AS) domain"/>
    <property type="match status" value="1"/>
</dbReference>
<name>A0A1E1MG12_RHYSE</name>
<evidence type="ECO:0000313" key="1">
    <source>
        <dbReference type="EMBL" id="CZT47977.1"/>
    </source>
</evidence>
<evidence type="ECO:0000313" key="2">
    <source>
        <dbReference type="Proteomes" id="UP000177625"/>
    </source>
</evidence>
<sequence length="138" mass="15544">MEHARLDCLRSDCLTYDASVALRLRMSRQAQELLDREKCDVIAARWWTDTTAPVSGSPQVSVPLPAYLKGQAVERVAMDLITIGPNIPTSIMFVGRRWDDYKVIAAAHSFEKATQHRRIFKPFIVATTELPQSQSLIS</sequence>
<reference evidence="2" key="1">
    <citation type="submission" date="2016-03" db="EMBL/GenBank/DDBJ databases">
        <authorList>
            <person name="Guldener U."/>
        </authorList>
    </citation>
    <scope>NUCLEOTIDE SEQUENCE [LARGE SCALE GENOMIC DNA]</scope>
</reference>
<accession>A0A1E1MG12</accession>
<dbReference type="Proteomes" id="UP000177625">
    <property type="component" value="Unassembled WGS sequence"/>
</dbReference>
<gene>
    <name evidence="1" type="ORF">RSE6_08610</name>
</gene>
<keyword evidence="2" id="KW-1185">Reference proteome</keyword>